<reference evidence="2" key="1">
    <citation type="journal article" date="2011" name="Nat. Biotechnol.">
        <title>The genomic sequence of the Chinese hamster ovary (CHO)-K1 cell line.</title>
        <authorList>
            <person name="Xu X."/>
            <person name="Nagarajan H."/>
            <person name="Lewis N.E."/>
            <person name="Pan S."/>
            <person name="Cai Z."/>
            <person name="Liu X."/>
            <person name="Chen W."/>
            <person name="Xie M."/>
            <person name="Wang W."/>
            <person name="Hammond S."/>
            <person name="Andersen M.R."/>
            <person name="Neff N."/>
            <person name="Passarelli B."/>
            <person name="Koh W."/>
            <person name="Fan H.C."/>
            <person name="Wang J."/>
            <person name="Gui Y."/>
            <person name="Lee K.H."/>
            <person name="Betenbaugh M.J."/>
            <person name="Quake S.R."/>
            <person name="Famili I."/>
            <person name="Palsson B.O."/>
            <person name="Wang J."/>
        </authorList>
    </citation>
    <scope>NUCLEOTIDE SEQUENCE [LARGE SCALE GENOMIC DNA]</scope>
    <source>
        <strain evidence="2">CHO K1 cell line</strain>
    </source>
</reference>
<proteinExistence type="predicted"/>
<protein>
    <submittedName>
        <fullName evidence="1">Uncharacterized protein</fullName>
    </submittedName>
</protein>
<dbReference type="Proteomes" id="UP000001075">
    <property type="component" value="Unassembled WGS sequence"/>
</dbReference>
<organism evidence="1 2">
    <name type="scientific">Cricetulus griseus</name>
    <name type="common">Chinese hamster</name>
    <name type="synonym">Cricetulus barabensis griseus</name>
    <dbReference type="NCBI Taxonomy" id="10029"/>
    <lineage>
        <taxon>Eukaryota</taxon>
        <taxon>Metazoa</taxon>
        <taxon>Chordata</taxon>
        <taxon>Craniata</taxon>
        <taxon>Vertebrata</taxon>
        <taxon>Euteleostomi</taxon>
        <taxon>Mammalia</taxon>
        <taxon>Eutheria</taxon>
        <taxon>Euarchontoglires</taxon>
        <taxon>Glires</taxon>
        <taxon>Rodentia</taxon>
        <taxon>Myomorpha</taxon>
        <taxon>Muroidea</taxon>
        <taxon>Cricetidae</taxon>
        <taxon>Cricetinae</taxon>
        <taxon>Cricetulus</taxon>
    </lineage>
</organism>
<accession>G3HRP4</accession>
<sequence length="50" mass="5638">MLYCLFSEKGLRYTPVVPPLPQNSCLSLCGTQTSVPHFLRWTHCKPLGNC</sequence>
<evidence type="ECO:0000313" key="2">
    <source>
        <dbReference type="Proteomes" id="UP000001075"/>
    </source>
</evidence>
<dbReference type="EMBL" id="JH000638">
    <property type="protein sequence ID" value="EGW12504.1"/>
    <property type="molecule type" value="Genomic_DNA"/>
</dbReference>
<evidence type="ECO:0000313" key="1">
    <source>
        <dbReference type="EMBL" id="EGW12504.1"/>
    </source>
</evidence>
<dbReference type="InParanoid" id="G3HRP4"/>
<dbReference type="AlphaFoldDB" id="G3HRP4"/>
<name>G3HRP4_CRIGR</name>
<gene>
    <name evidence="1" type="ORF">I79_013490</name>
</gene>